<evidence type="ECO:0000256" key="1">
    <source>
        <dbReference type="SAM" id="Coils"/>
    </source>
</evidence>
<accession>A0A3G9JAL4</accession>
<keyword evidence="3" id="KW-0812">Transmembrane</keyword>
<dbReference type="PANTHER" id="PTHR43649:SF12">
    <property type="entry name" value="DIACETYLCHITOBIOSE BINDING PROTEIN DASA"/>
    <property type="match status" value="1"/>
</dbReference>
<dbReference type="Gene3D" id="3.40.190.10">
    <property type="entry name" value="Periplasmic binding protein-like II"/>
    <property type="match status" value="1"/>
</dbReference>
<proteinExistence type="predicted"/>
<keyword evidence="3" id="KW-1133">Transmembrane helix</keyword>
<evidence type="ECO:0000256" key="3">
    <source>
        <dbReference type="SAM" id="Phobius"/>
    </source>
</evidence>
<dbReference type="SUPFAM" id="SSF53850">
    <property type="entry name" value="Periplasmic binding protein-like II"/>
    <property type="match status" value="1"/>
</dbReference>
<name>A0A3G9JAL4_9BACL</name>
<reference evidence="4 5" key="1">
    <citation type="submission" date="2018-11" db="EMBL/GenBank/DDBJ databases">
        <title>Complete genome sequence of Paenibacillus baekrokdamisoli strain KCTC 33723.</title>
        <authorList>
            <person name="Kang S.W."/>
            <person name="Lee K.C."/>
            <person name="Kim K.K."/>
            <person name="Kim J.S."/>
            <person name="Kim D.S."/>
            <person name="Ko S.H."/>
            <person name="Yang S.H."/>
            <person name="Lee J.S."/>
        </authorList>
    </citation>
    <scope>NUCLEOTIDE SEQUENCE [LARGE SCALE GENOMIC DNA]</scope>
    <source>
        <strain evidence="4 5">KCTC 33723</strain>
    </source>
</reference>
<feature type="region of interest" description="Disordered" evidence="2">
    <location>
        <begin position="1"/>
        <end position="24"/>
    </location>
</feature>
<keyword evidence="5" id="KW-1185">Reference proteome</keyword>
<dbReference type="InterPro" id="IPR006059">
    <property type="entry name" value="SBP"/>
</dbReference>
<evidence type="ECO:0000256" key="2">
    <source>
        <dbReference type="SAM" id="MobiDB-lite"/>
    </source>
</evidence>
<dbReference type="Proteomes" id="UP000275368">
    <property type="component" value="Chromosome"/>
</dbReference>
<feature type="coiled-coil region" evidence="1">
    <location>
        <begin position="483"/>
        <end position="510"/>
    </location>
</feature>
<dbReference type="PANTHER" id="PTHR43649">
    <property type="entry name" value="ARABINOSE-BINDING PROTEIN-RELATED"/>
    <property type="match status" value="1"/>
</dbReference>
<keyword evidence="3" id="KW-0472">Membrane</keyword>
<evidence type="ECO:0000313" key="4">
    <source>
        <dbReference type="EMBL" id="BBH21933.1"/>
    </source>
</evidence>
<dbReference type="AlphaFoldDB" id="A0A3G9JAL4"/>
<feature type="compositionally biased region" description="Basic and acidic residues" evidence="2">
    <location>
        <begin position="1"/>
        <end position="12"/>
    </location>
</feature>
<sequence length="519" mass="58207">MKEPVKDWERQLASRPPMKNGFTSDLERRVRERIRMKSTQRKSPFRAVAAIMSVVILLGCGWWFRGDLKNLLGQDQPYEAIGALSNDTLGDKEVSLKVQILQYGNFDRIKKPFIIRHPSVSIDTLNITMNEKQTPEEFEKWMDKNQPDVMMLPMNLFVKLSAEGKLKALDTLIAKEKFDLDAIHKPVVDALRLAGGGELYGLTTEFDSSVLFINKDLFEANHIPVPEDGTSLDEILKIAARFQGTGTVGLTSYERSNKSLLASLIGESSGLQAISQIDGKWKATLQTKGWEKIWSQIAEGYKEGWINNSPPLDFSGKKVIYANEMFKTDLFASGKAAMMLPGSFGTSYYASMAEYEKSTKKAINWSTVAYRIDSSATNGSKYLNIPFVYAINARTTNPDAAWEFLRFTVGPQVAERDDSAENFSAKQILSRPSAMKSVPEPKWRAFYKMEIDPQQALTDMNRQSDSAYANAYQQFNEIAGEQMKAVIAEKATVEQALKEAQIQVDTLLQNTNSKGGDKQ</sequence>
<gene>
    <name evidence="4" type="ORF">Back11_32780</name>
</gene>
<dbReference type="KEGG" id="pbk:Back11_32780"/>
<feature type="transmembrane region" description="Helical" evidence="3">
    <location>
        <begin position="45"/>
        <end position="64"/>
    </location>
</feature>
<dbReference type="RefSeq" id="WP_164522817.1">
    <property type="nucleotide sequence ID" value="NZ_AP019308.1"/>
</dbReference>
<dbReference type="EMBL" id="AP019308">
    <property type="protein sequence ID" value="BBH21933.1"/>
    <property type="molecule type" value="Genomic_DNA"/>
</dbReference>
<keyword evidence="1" id="KW-0175">Coiled coil</keyword>
<organism evidence="4 5">
    <name type="scientific">Paenibacillus baekrokdamisoli</name>
    <dbReference type="NCBI Taxonomy" id="1712516"/>
    <lineage>
        <taxon>Bacteria</taxon>
        <taxon>Bacillati</taxon>
        <taxon>Bacillota</taxon>
        <taxon>Bacilli</taxon>
        <taxon>Bacillales</taxon>
        <taxon>Paenibacillaceae</taxon>
        <taxon>Paenibacillus</taxon>
    </lineage>
</organism>
<dbReference type="Pfam" id="PF01547">
    <property type="entry name" value="SBP_bac_1"/>
    <property type="match status" value="1"/>
</dbReference>
<evidence type="ECO:0000313" key="5">
    <source>
        <dbReference type="Proteomes" id="UP000275368"/>
    </source>
</evidence>
<protein>
    <submittedName>
        <fullName evidence="4">ABC transporter substrate-binding protein</fullName>
    </submittedName>
</protein>
<dbReference type="InterPro" id="IPR050490">
    <property type="entry name" value="Bact_solute-bd_prot1"/>
</dbReference>